<comment type="caution">
    <text evidence="3">The sequence shown here is derived from an EMBL/GenBank/DDBJ whole genome shotgun (WGS) entry which is preliminary data.</text>
</comment>
<dbReference type="EMBL" id="JALLAZ020001732">
    <property type="protein sequence ID" value="KAL3766256.1"/>
    <property type="molecule type" value="Genomic_DNA"/>
</dbReference>
<organism evidence="3 4">
    <name type="scientific">Stephanodiscus triporus</name>
    <dbReference type="NCBI Taxonomy" id="2934178"/>
    <lineage>
        <taxon>Eukaryota</taxon>
        <taxon>Sar</taxon>
        <taxon>Stramenopiles</taxon>
        <taxon>Ochrophyta</taxon>
        <taxon>Bacillariophyta</taxon>
        <taxon>Coscinodiscophyceae</taxon>
        <taxon>Thalassiosirophycidae</taxon>
        <taxon>Stephanodiscales</taxon>
        <taxon>Stephanodiscaceae</taxon>
        <taxon>Stephanodiscus</taxon>
    </lineage>
</organism>
<dbReference type="PANTHER" id="PTHR13068:SF151">
    <property type="entry name" value="TRANSCRIPTION TERMINATION FACTOR MTERF9, CHLOROPLASTIC"/>
    <property type="match status" value="1"/>
</dbReference>
<dbReference type="InterPro" id="IPR003690">
    <property type="entry name" value="MTERF"/>
</dbReference>
<evidence type="ECO:0000256" key="2">
    <source>
        <dbReference type="ARBA" id="ARBA00022946"/>
    </source>
</evidence>
<comment type="similarity">
    <text evidence="1">Belongs to the mTERF family.</text>
</comment>
<reference evidence="3 4" key="1">
    <citation type="submission" date="2024-10" db="EMBL/GenBank/DDBJ databases">
        <title>Updated reference genomes for cyclostephanoid diatoms.</title>
        <authorList>
            <person name="Roberts W.R."/>
            <person name="Alverson A.J."/>
        </authorList>
    </citation>
    <scope>NUCLEOTIDE SEQUENCE [LARGE SCALE GENOMIC DNA]</scope>
    <source>
        <strain evidence="3 4">AJA276-08</strain>
    </source>
</reference>
<name>A0ABD3MTS4_9STRA</name>
<dbReference type="Gene3D" id="1.25.70.10">
    <property type="entry name" value="Transcription termination factor 3, mitochondrial"/>
    <property type="match status" value="3"/>
</dbReference>
<protein>
    <submittedName>
        <fullName evidence="3">Uncharacterized protein</fullName>
    </submittedName>
</protein>
<gene>
    <name evidence="3" type="ORF">ACHAW5_008202</name>
</gene>
<proteinExistence type="inferred from homology"/>
<evidence type="ECO:0000313" key="3">
    <source>
        <dbReference type="EMBL" id="KAL3766256.1"/>
    </source>
</evidence>
<evidence type="ECO:0000256" key="1">
    <source>
        <dbReference type="ARBA" id="ARBA00007692"/>
    </source>
</evidence>
<dbReference type="Proteomes" id="UP001530315">
    <property type="component" value="Unassembled WGS sequence"/>
</dbReference>
<evidence type="ECO:0000313" key="4">
    <source>
        <dbReference type="Proteomes" id="UP001530315"/>
    </source>
</evidence>
<dbReference type="AlphaFoldDB" id="A0ABD3MTS4"/>
<dbReference type="SMART" id="SM00733">
    <property type="entry name" value="Mterf"/>
    <property type="match status" value="14"/>
</dbReference>
<accession>A0ABD3MTS4</accession>
<keyword evidence="2" id="KW-0809">Transit peptide</keyword>
<dbReference type="InterPro" id="IPR038538">
    <property type="entry name" value="MTERF_sf"/>
</dbReference>
<keyword evidence="4" id="KW-1185">Reference proteome</keyword>
<dbReference type="PANTHER" id="PTHR13068">
    <property type="entry name" value="CGI-12 PROTEIN-RELATED"/>
    <property type="match status" value="1"/>
</dbReference>
<dbReference type="Pfam" id="PF02536">
    <property type="entry name" value="mTERF"/>
    <property type="match status" value="3"/>
</dbReference>
<sequence length="1041" mass="118775">MIYPTDTLLSIGINSTQTLIPDIAYFYLRNTIGLSEETMWKVTLESGSILGMTPRNLEKKISLLRRTMNLSDEDVRVILGKVPTLLHYSAERNLAPTILFLVRSLDLSKGELRTMVMDCPNILSYSLGNLSKKIAFFVALGYDGDNLRELLVGTPKLLLSAVDTGLVPRLKFLTQEINLSLEEVRRLFLSNPRLLLYSLDDNLREKIVFFFILQLHMEPEDVRKILLAYPRIMDYNLANHMKPIAEFFMTELEFSAAELGSIILKFPRLFSYSLFRIKHMTGFLRYELELDSRQAKRVIFQAPQVLGLGEGSMKAKLNFLRNRLELSINELGLVLSKMPTLMCLGIKTLASKLDFLEGSLNHTDNQLLKETILKQPSLLGYSLHIRIQPRMEQLKAAGIEPSKITVGISMSEVRFQQWLSSSKSKRTVQSIIAKLNSTASGVLHRDLNLNEDDLNLIYSELPINDWTVSSIGSWITYLKAELNVSVDELKDTLLSQPQLLDGSSRPKLKLRLKMLKSVCPVLDNLDTLFLSDDEFQGWMRQKKKESGSKLSYLTRKLGLNDTERRSLLSEMPALDTSQANKIFQHRLKYLFSRFCDSAEDARLLILGHPSLLDLPFKRILEPRMQRLRLAGVSYPTAKLTSINMTDDTNLTNTGAVLTMSDNDYRAYFSLNLLRNFLNLTEKDADYVLLHTRYLLLRDPKDFLLPKLNYLLEAFHGCKSRAATCVLANPALLDYSLDDWIMPRMKLVLNAGLDPSEINNIIKLTPHEVNQRVQLQTHLNLTDIELNQLLPMKDWLAQRRLRRSVEPLIQYLYSLNLSMNDVNKILVGEPKLLTLSLSKTIQTRLELLLESGCPPADIGKFVFLPQRKVEEHCIKFYLCARLRFSSNLMSRLFASIRSPRQSLSELREIVEYLLHNVFEDSELMLKAAIVQEPTILKQSLQQTIQPRTEALQYLNSIGLGHDPSDIVGFFTQSDSSITKKLVPKMETWNPTVLVGTLGGENIDDNTQEKNRILSILKDFPQSLALAYSDEPNREGASVVHWR</sequence>